<organism evidence="8 9">
    <name type="scientific">Aquibium oceanicum</name>
    <dbReference type="NCBI Taxonomy" id="1670800"/>
    <lineage>
        <taxon>Bacteria</taxon>
        <taxon>Pseudomonadati</taxon>
        <taxon>Pseudomonadota</taxon>
        <taxon>Alphaproteobacteria</taxon>
        <taxon>Hyphomicrobiales</taxon>
        <taxon>Phyllobacteriaceae</taxon>
        <taxon>Aquibium</taxon>
    </lineage>
</organism>
<dbReference type="UniPathway" id="UPA00124"/>
<comment type="catalytic activity">
    <reaction evidence="1 7">
        <text>dTDP-4-dehydro-6-deoxy-alpha-D-glucose = dTDP-4-dehydro-beta-L-rhamnose</text>
        <dbReference type="Rhea" id="RHEA:16969"/>
        <dbReference type="ChEBI" id="CHEBI:57649"/>
        <dbReference type="ChEBI" id="CHEBI:62830"/>
        <dbReference type="EC" id="5.1.3.13"/>
    </reaction>
</comment>
<dbReference type="GO" id="GO:0019305">
    <property type="term" value="P:dTDP-rhamnose biosynthetic process"/>
    <property type="evidence" value="ECO:0007669"/>
    <property type="project" value="UniProtKB-UniRule"/>
</dbReference>
<dbReference type="KEGG" id="meso:BSQ44_10865"/>
<evidence type="ECO:0000256" key="7">
    <source>
        <dbReference type="RuleBase" id="RU364069"/>
    </source>
</evidence>
<dbReference type="PANTHER" id="PTHR21047">
    <property type="entry name" value="DTDP-6-DEOXY-D-GLUCOSE-3,5 EPIMERASE"/>
    <property type="match status" value="1"/>
</dbReference>
<comment type="function">
    <text evidence="2 7">Catalyzes the epimerization of the C3' and C5'positions of dTDP-6-deoxy-D-xylo-4-hexulose, forming dTDP-6-deoxy-L-lyxo-4-hexulose.</text>
</comment>
<dbReference type="InterPro" id="IPR011051">
    <property type="entry name" value="RmlC_Cupin_sf"/>
</dbReference>
<gene>
    <name evidence="8" type="ORF">BSQ44_10865</name>
</gene>
<dbReference type="GO" id="GO:0000271">
    <property type="term" value="P:polysaccharide biosynthetic process"/>
    <property type="evidence" value="ECO:0007669"/>
    <property type="project" value="TreeGrafter"/>
</dbReference>
<keyword evidence="7" id="KW-0413">Isomerase</keyword>
<feature type="active site" description="Proton donor" evidence="5">
    <location>
        <position position="133"/>
    </location>
</feature>
<keyword evidence="9" id="KW-1185">Reference proteome</keyword>
<dbReference type="CDD" id="cd00438">
    <property type="entry name" value="cupin_RmlC"/>
    <property type="match status" value="1"/>
</dbReference>
<dbReference type="EMBL" id="CP018171">
    <property type="protein sequence ID" value="APH71815.1"/>
    <property type="molecule type" value="Genomic_DNA"/>
</dbReference>
<dbReference type="GO" id="GO:0008830">
    <property type="term" value="F:dTDP-4-dehydrorhamnose 3,5-epimerase activity"/>
    <property type="evidence" value="ECO:0007669"/>
    <property type="project" value="UniProtKB-UniRule"/>
</dbReference>
<dbReference type="InterPro" id="IPR014710">
    <property type="entry name" value="RmlC-like_jellyroll"/>
</dbReference>
<proteinExistence type="inferred from homology"/>
<evidence type="ECO:0000256" key="6">
    <source>
        <dbReference type="PIRSR" id="PIRSR600888-3"/>
    </source>
</evidence>
<reference evidence="9" key="1">
    <citation type="submission" date="2016-11" db="EMBL/GenBank/DDBJ databases">
        <title>Mesorhizobium oceanicum sp. nov., isolated from deep seawater in South China Sea.</title>
        <authorList>
            <person name="Fu G.-Y."/>
        </authorList>
    </citation>
    <scope>NUCLEOTIDE SEQUENCE [LARGE SCALE GENOMIC DNA]</scope>
    <source>
        <strain evidence="9">B7</strain>
    </source>
</reference>
<sequence>MTEIRKNELEGVLEIVPKRFGDDRGFFSETYNRKVLKDAGVDLDFVQDNHSYSARRGVLRGLHYQLPPFAQDKLVRVVKGAIFDVAIDIRRSSPQFGKWHAIEISATKWNQFLVPKGFAHGFVTLEEDTEVIYKTTDFYSPEHDRAIRYDDPTIGIDWPLGADELQLSPKDLRAPSLADADIFD</sequence>
<dbReference type="EC" id="5.1.3.13" evidence="3 7"/>
<dbReference type="InterPro" id="IPR000888">
    <property type="entry name" value="RmlC-like"/>
</dbReference>
<dbReference type="SUPFAM" id="SSF51182">
    <property type="entry name" value="RmlC-like cupins"/>
    <property type="match status" value="1"/>
</dbReference>
<comment type="pathway">
    <text evidence="7">Carbohydrate biosynthesis; dTDP-L-rhamnose biosynthesis.</text>
</comment>
<dbReference type="AlphaFoldDB" id="A0A1L3SR66"/>
<name>A0A1L3SR66_9HYPH</name>
<accession>A0A1L3SR66</accession>
<feature type="site" description="Participates in a stacking interaction with the thymidine ring of dTDP-4-oxo-6-deoxyglucose" evidence="6">
    <location>
        <position position="139"/>
    </location>
</feature>
<evidence type="ECO:0000313" key="9">
    <source>
        <dbReference type="Proteomes" id="UP000182840"/>
    </source>
</evidence>
<evidence type="ECO:0000256" key="2">
    <source>
        <dbReference type="ARBA" id="ARBA00001997"/>
    </source>
</evidence>
<dbReference type="NCBIfam" id="TIGR01221">
    <property type="entry name" value="rmlC"/>
    <property type="match status" value="1"/>
</dbReference>
<dbReference type="STRING" id="1670800.BSQ44_10865"/>
<dbReference type="Gene3D" id="2.60.120.10">
    <property type="entry name" value="Jelly Rolls"/>
    <property type="match status" value="1"/>
</dbReference>
<evidence type="ECO:0000256" key="3">
    <source>
        <dbReference type="ARBA" id="ARBA00012098"/>
    </source>
</evidence>
<dbReference type="RefSeq" id="WP_072603958.1">
    <property type="nucleotide sequence ID" value="NZ_CP018171.1"/>
</dbReference>
<dbReference type="PANTHER" id="PTHR21047:SF2">
    <property type="entry name" value="THYMIDINE DIPHOSPHO-4-KETO-RHAMNOSE 3,5-EPIMERASE"/>
    <property type="match status" value="1"/>
</dbReference>
<dbReference type="Proteomes" id="UP000182840">
    <property type="component" value="Chromosome"/>
</dbReference>
<comment type="similarity">
    <text evidence="7">Belongs to the dTDP-4-dehydrorhamnose 3,5-epimerase family.</text>
</comment>
<evidence type="ECO:0000256" key="1">
    <source>
        <dbReference type="ARBA" id="ARBA00001298"/>
    </source>
</evidence>
<dbReference type="Pfam" id="PF00908">
    <property type="entry name" value="dTDP_sugar_isom"/>
    <property type="match status" value="1"/>
</dbReference>
<dbReference type="OrthoDB" id="9800680at2"/>
<comment type="subunit">
    <text evidence="7">Homodimer.</text>
</comment>
<feature type="active site" description="Proton acceptor" evidence="5">
    <location>
        <position position="63"/>
    </location>
</feature>
<protein>
    <recommendedName>
        <fullName evidence="4 7">dTDP-4-dehydrorhamnose 3,5-epimerase</fullName>
        <ecNumber evidence="3 7">5.1.3.13</ecNumber>
    </recommendedName>
    <alternativeName>
        <fullName evidence="7">Thymidine diphospho-4-keto-rhamnose 3,5-epimerase</fullName>
    </alternativeName>
</protein>
<evidence type="ECO:0000256" key="4">
    <source>
        <dbReference type="ARBA" id="ARBA00019595"/>
    </source>
</evidence>
<evidence type="ECO:0000256" key="5">
    <source>
        <dbReference type="PIRSR" id="PIRSR600888-1"/>
    </source>
</evidence>
<evidence type="ECO:0000313" key="8">
    <source>
        <dbReference type="EMBL" id="APH71815.1"/>
    </source>
</evidence>
<dbReference type="GO" id="GO:0005829">
    <property type="term" value="C:cytosol"/>
    <property type="evidence" value="ECO:0007669"/>
    <property type="project" value="TreeGrafter"/>
</dbReference>